<protein>
    <recommendedName>
        <fullName evidence="4">Soluble ligand binding domain-containing protein</fullName>
    </recommendedName>
</protein>
<evidence type="ECO:0000313" key="2">
    <source>
        <dbReference type="EMBL" id="AHG90033.1"/>
    </source>
</evidence>
<keyword evidence="1" id="KW-0812">Transmembrane</keyword>
<gene>
    <name evidence="2" type="ORF">J421_2496</name>
</gene>
<name>W0RKS2_9BACT</name>
<dbReference type="InParanoid" id="W0RKS2"/>
<dbReference type="STRING" id="861299.J421_2496"/>
<accession>W0RKS2</accession>
<evidence type="ECO:0000256" key="1">
    <source>
        <dbReference type="SAM" id="Phobius"/>
    </source>
</evidence>
<dbReference type="eggNOG" id="COG1596">
    <property type="taxonomic scope" value="Bacteria"/>
</dbReference>
<dbReference type="Proteomes" id="UP000019151">
    <property type="component" value="Chromosome"/>
</dbReference>
<dbReference type="AlphaFoldDB" id="W0RKS2"/>
<keyword evidence="1" id="KW-0472">Membrane</keyword>
<dbReference type="KEGG" id="gba:J421_2496"/>
<organism evidence="2 3">
    <name type="scientific">Gemmatirosa kalamazoonensis</name>
    <dbReference type="NCBI Taxonomy" id="861299"/>
    <lineage>
        <taxon>Bacteria</taxon>
        <taxon>Pseudomonadati</taxon>
        <taxon>Gemmatimonadota</taxon>
        <taxon>Gemmatimonadia</taxon>
        <taxon>Gemmatimonadales</taxon>
        <taxon>Gemmatimonadaceae</taxon>
        <taxon>Gemmatirosa</taxon>
    </lineage>
</organism>
<reference evidence="2 3" key="1">
    <citation type="journal article" date="2014" name="Genome Announc.">
        <title>Genome Sequence and Methylome of Soil Bacterium Gemmatirosa kalamazoonensis KBS708T, a Member of the Rarely Cultivated Gemmatimonadetes Phylum.</title>
        <authorList>
            <person name="Debruyn J.M."/>
            <person name="Radosevich M."/>
            <person name="Wommack K.E."/>
            <person name="Polson S.W."/>
            <person name="Hauser L.J."/>
            <person name="Fawaz M.N."/>
            <person name="Korlach J."/>
            <person name="Tsai Y.C."/>
        </authorList>
    </citation>
    <scope>NUCLEOTIDE SEQUENCE [LARGE SCALE GENOMIC DNA]</scope>
    <source>
        <strain evidence="2 3">KBS708</strain>
    </source>
</reference>
<sequence>MHVAVLLGTVAAVAAGAQTGRQSGPMSLAYATRAQITHRLDSLVQVDQQGLGKPKDKKARAAEIARLRSRLTDGDFQTGDRFLVDFGAPGQRPDTVIVLDSVKIAMVNWPATSLHGVLRSELQGAVEKYVAAFVREPRIRVYPLTRLQFVGGFGRPGVYAVDPTRPLSDALMVAGGTQNSSKPDKVTIHRGDDEIMSQKSVEQAIAEGATVQDLGLESGDQIEVPRPRQVNSFGRGRLQTILFSVSIVTAVLAFVRASYAGQ</sequence>
<proteinExistence type="predicted"/>
<dbReference type="EMBL" id="CP007128">
    <property type="protein sequence ID" value="AHG90033.1"/>
    <property type="molecule type" value="Genomic_DNA"/>
</dbReference>
<keyword evidence="3" id="KW-1185">Reference proteome</keyword>
<dbReference type="HOGENOM" id="CLU_1060724_0_0_0"/>
<evidence type="ECO:0008006" key="4">
    <source>
        <dbReference type="Google" id="ProtNLM"/>
    </source>
</evidence>
<keyword evidence="1" id="KW-1133">Transmembrane helix</keyword>
<dbReference type="Gene3D" id="3.10.560.10">
    <property type="entry name" value="Outer membrane lipoprotein wza domain like"/>
    <property type="match status" value="1"/>
</dbReference>
<feature type="transmembrane region" description="Helical" evidence="1">
    <location>
        <begin position="241"/>
        <end position="259"/>
    </location>
</feature>
<evidence type="ECO:0000313" key="3">
    <source>
        <dbReference type="Proteomes" id="UP000019151"/>
    </source>
</evidence>